<accession>A0A0C1FMV6</accession>
<dbReference type="AlphaFoldDB" id="A0A0C1FMV6"/>
<keyword evidence="2" id="KW-1185">Reference proteome</keyword>
<reference evidence="1 2" key="1">
    <citation type="submission" date="2014-10" db="EMBL/GenBank/DDBJ databases">
        <title>Pedobacter Kyungheensis.</title>
        <authorList>
            <person name="Anderson B.M."/>
            <person name="Newman J.D."/>
        </authorList>
    </citation>
    <scope>NUCLEOTIDE SEQUENCE [LARGE SCALE GENOMIC DNA]</scope>
    <source>
        <strain evidence="1 2">KACC 16221</strain>
    </source>
</reference>
<dbReference type="EMBL" id="JSYN01000010">
    <property type="protein sequence ID" value="KIA94317.1"/>
    <property type="molecule type" value="Genomic_DNA"/>
</dbReference>
<dbReference type="Proteomes" id="UP000031246">
    <property type="component" value="Unassembled WGS sequence"/>
</dbReference>
<evidence type="ECO:0000313" key="2">
    <source>
        <dbReference type="Proteomes" id="UP000031246"/>
    </source>
</evidence>
<proteinExistence type="predicted"/>
<dbReference type="RefSeq" id="WP_039475341.1">
    <property type="nucleotide sequence ID" value="NZ_JSYN01000010.1"/>
</dbReference>
<organism evidence="1 2">
    <name type="scientific">Pedobacter kyungheensis</name>
    <dbReference type="NCBI Taxonomy" id="1069985"/>
    <lineage>
        <taxon>Bacteria</taxon>
        <taxon>Pseudomonadati</taxon>
        <taxon>Bacteroidota</taxon>
        <taxon>Sphingobacteriia</taxon>
        <taxon>Sphingobacteriales</taxon>
        <taxon>Sphingobacteriaceae</taxon>
        <taxon>Pedobacter</taxon>
    </lineage>
</organism>
<protein>
    <recommendedName>
        <fullName evidence="3">Lipoprotein</fullName>
    </recommendedName>
</protein>
<comment type="caution">
    <text evidence="1">The sequence shown here is derived from an EMBL/GenBank/DDBJ whole genome shotgun (WGS) entry which is preliminary data.</text>
</comment>
<sequence length="420" mass="47094">MEKRLNIIRPLVLFTMTILLICSCKKEEQISSNIKSNEVLKKEWLTVSDPRWVIFMLDKARKDNPNSSLKDLITPFLNNTIILGKAQNTIKKQWLQLGGTVAELDSISSRHLQSVYNMSKKDANYKLPTLDTGKWKNYLAEARPNVKKEKLMTVGGSFEDVNFTACEIPDDLQAFADSPEAARYILIMYTGSTEASDICKYRVLKELIRLYDEFYTSGTPESCAMLRMHILSVLSEYYACDKPGGNDAGGGGPGGGGVGSGESASVNMKDGDKFVNNDNIDKEKAKKISSIEELNVYLEQIRNEISKNAIIEKTGRIRYNVDGISGIDVSIKLNNAESSQYKVENVTSDIWGFAPFMDWKQSDFSQNANGDITRVEVLGYLSLNLILKDIGRLYSMRITFIIDINHRSGEFVATKVKSFN</sequence>
<evidence type="ECO:0000313" key="1">
    <source>
        <dbReference type="EMBL" id="KIA94317.1"/>
    </source>
</evidence>
<evidence type="ECO:0008006" key="3">
    <source>
        <dbReference type="Google" id="ProtNLM"/>
    </source>
</evidence>
<gene>
    <name evidence="1" type="ORF">OC25_10385</name>
</gene>
<dbReference type="PROSITE" id="PS51257">
    <property type="entry name" value="PROKAR_LIPOPROTEIN"/>
    <property type="match status" value="1"/>
</dbReference>
<name>A0A0C1FMV6_9SPHI</name>